<dbReference type="SUPFAM" id="SSF81593">
    <property type="entry name" value="Nucleotidyltransferase substrate binding subunit/domain"/>
    <property type="match status" value="1"/>
</dbReference>
<dbReference type="Proteomes" id="UP000315689">
    <property type="component" value="Unassembled WGS sequence"/>
</dbReference>
<dbReference type="PROSITE" id="PS50910">
    <property type="entry name" value="HEPN"/>
    <property type="match status" value="1"/>
</dbReference>
<feature type="domain" description="HEPN" evidence="1">
    <location>
        <begin position="16"/>
        <end position="123"/>
    </location>
</feature>
<accession>A0A554LKU3</accession>
<dbReference type="SMART" id="SM00748">
    <property type="entry name" value="HEPN"/>
    <property type="match status" value="1"/>
</dbReference>
<dbReference type="InterPro" id="IPR007842">
    <property type="entry name" value="HEPN_dom"/>
</dbReference>
<evidence type="ECO:0000313" key="2">
    <source>
        <dbReference type="EMBL" id="TSC93488.1"/>
    </source>
</evidence>
<reference evidence="2 3" key="1">
    <citation type="submission" date="2017-07" db="EMBL/GenBank/DDBJ databases">
        <title>Mechanisms for carbon and nitrogen cycling indicate functional differentiation within the Candidate Phyla Radiation.</title>
        <authorList>
            <person name="Danczak R.E."/>
            <person name="Johnston M.D."/>
            <person name="Kenah C."/>
            <person name="Slattery M."/>
            <person name="Wrighton K.C."/>
            <person name="Wilkins M.J."/>
        </authorList>
    </citation>
    <scope>NUCLEOTIDE SEQUENCE [LARGE SCALE GENOMIC DNA]</scope>
    <source>
        <strain evidence="2">Licking1014_7</strain>
    </source>
</reference>
<organism evidence="2 3">
    <name type="scientific">Candidatus Berkelbacteria bacterium Licking1014_7</name>
    <dbReference type="NCBI Taxonomy" id="2017147"/>
    <lineage>
        <taxon>Bacteria</taxon>
        <taxon>Candidatus Berkelbacteria</taxon>
    </lineage>
</organism>
<dbReference type="Gene3D" id="1.20.120.330">
    <property type="entry name" value="Nucleotidyltransferases domain 2"/>
    <property type="match status" value="1"/>
</dbReference>
<comment type="caution">
    <text evidence="2">The sequence shown here is derived from an EMBL/GenBank/DDBJ whole genome shotgun (WGS) entry which is preliminary data.</text>
</comment>
<dbReference type="Pfam" id="PF05168">
    <property type="entry name" value="HEPN"/>
    <property type="match status" value="1"/>
</dbReference>
<evidence type="ECO:0000259" key="1">
    <source>
        <dbReference type="PROSITE" id="PS50910"/>
    </source>
</evidence>
<proteinExistence type="predicted"/>
<protein>
    <submittedName>
        <fullName evidence="2">HEPN domain-containing protein</fullName>
    </submittedName>
</protein>
<gene>
    <name evidence="2" type="ORF">CEN89_25</name>
</gene>
<dbReference type="EMBL" id="VMGK01000001">
    <property type="protein sequence ID" value="TSC93488.1"/>
    <property type="molecule type" value="Genomic_DNA"/>
</dbReference>
<dbReference type="AlphaFoldDB" id="A0A554LKU3"/>
<sequence length="133" mass="15151">MRKTHHYQEEIKEWIAKAEGDLIAAEAILTAKAPGWAAGFHCQQAVEKILKALLLYSANSYPKEHDLTKLYQLANKTGSDITLVKKEIFVLTDYYVGSRYPGIKQSEITLKQAKQAYNNARRVFDFVAELIDF</sequence>
<name>A0A554LKU3_9BACT</name>
<evidence type="ECO:0000313" key="3">
    <source>
        <dbReference type="Proteomes" id="UP000315689"/>
    </source>
</evidence>